<evidence type="ECO:0000259" key="9">
    <source>
        <dbReference type="PROSITE" id="PS50262"/>
    </source>
</evidence>
<keyword evidence="4" id="KW-0297">G-protein coupled receptor</keyword>
<organism evidence="10 12">
    <name type="scientific">Adineta steineri</name>
    <dbReference type="NCBI Taxonomy" id="433720"/>
    <lineage>
        <taxon>Eukaryota</taxon>
        <taxon>Metazoa</taxon>
        <taxon>Spiralia</taxon>
        <taxon>Gnathifera</taxon>
        <taxon>Rotifera</taxon>
        <taxon>Eurotatoria</taxon>
        <taxon>Bdelloidea</taxon>
        <taxon>Adinetida</taxon>
        <taxon>Adinetidae</taxon>
        <taxon>Adineta</taxon>
    </lineage>
</organism>
<dbReference type="EMBL" id="CAJOAZ010002056">
    <property type="protein sequence ID" value="CAF3888780.1"/>
    <property type="molecule type" value="Genomic_DNA"/>
</dbReference>
<evidence type="ECO:0000256" key="5">
    <source>
        <dbReference type="ARBA" id="ARBA00023136"/>
    </source>
</evidence>
<feature type="domain" description="G-protein coupled receptors family 1 profile" evidence="9">
    <location>
        <begin position="25"/>
        <end position="283"/>
    </location>
</feature>
<feature type="transmembrane region" description="Helical" evidence="8">
    <location>
        <begin position="176"/>
        <end position="200"/>
    </location>
</feature>
<evidence type="ECO:0000256" key="4">
    <source>
        <dbReference type="ARBA" id="ARBA00023040"/>
    </source>
</evidence>
<proteinExistence type="predicted"/>
<gene>
    <name evidence="10" type="ORF">JYZ213_LOCUS10006</name>
    <name evidence="11" type="ORF">OXD698_LOCUS23300</name>
</gene>
<comment type="subcellular location">
    <subcellularLocation>
        <location evidence="1">Membrane</location>
        <topology evidence="1">Multi-pass membrane protein</topology>
    </subcellularLocation>
</comment>
<keyword evidence="5 8" id="KW-0472">Membrane</keyword>
<evidence type="ECO:0000313" key="11">
    <source>
        <dbReference type="EMBL" id="CAF3888780.1"/>
    </source>
</evidence>
<name>A0A813YYX6_9BILA</name>
<dbReference type="PANTHER" id="PTHR24243">
    <property type="entry name" value="G-PROTEIN COUPLED RECEPTOR"/>
    <property type="match status" value="1"/>
</dbReference>
<evidence type="ECO:0000256" key="1">
    <source>
        <dbReference type="ARBA" id="ARBA00004141"/>
    </source>
</evidence>
<evidence type="ECO:0000256" key="2">
    <source>
        <dbReference type="ARBA" id="ARBA00022692"/>
    </source>
</evidence>
<protein>
    <recommendedName>
        <fullName evidence="9">G-protein coupled receptors family 1 profile domain-containing protein</fullName>
    </recommendedName>
</protein>
<feature type="transmembrane region" description="Helical" evidence="8">
    <location>
        <begin position="12"/>
        <end position="34"/>
    </location>
</feature>
<dbReference type="Proteomes" id="UP000663844">
    <property type="component" value="Unassembled WGS sequence"/>
</dbReference>
<dbReference type="EMBL" id="CAJNOG010000072">
    <property type="protein sequence ID" value="CAF0890751.1"/>
    <property type="molecule type" value="Genomic_DNA"/>
</dbReference>
<dbReference type="InterPro" id="IPR017452">
    <property type="entry name" value="GPCR_Rhodpsn_7TM"/>
</dbReference>
<dbReference type="Proteomes" id="UP000663845">
    <property type="component" value="Unassembled WGS sequence"/>
</dbReference>
<dbReference type="AlphaFoldDB" id="A0A813YYX6"/>
<reference evidence="10" key="1">
    <citation type="submission" date="2021-02" db="EMBL/GenBank/DDBJ databases">
        <authorList>
            <person name="Nowell W R."/>
        </authorList>
    </citation>
    <scope>NUCLEOTIDE SEQUENCE</scope>
</reference>
<dbReference type="GO" id="GO:0004930">
    <property type="term" value="F:G protein-coupled receptor activity"/>
    <property type="evidence" value="ECO:0007669"/>
    <property type="project" value="UniProtKB-KW"/>
</dbReference>
<evidence type="ECO:0000313" key="10">
    <source>
        <dbReference type="EMBL" id="CAF0890751.1"/>
    </source>
</evidence>
<evidence type="ECO:0000256" key="6">
    <source>
        <dbReference type="ARBA" id="ARBA00023170"/>
    </source>
</evidence>
<dbReference type="PANTHER" id="PTHR24243:SF230">
    <property type="entry name" value="G-PROTEIN COUPLED RECEPTORS FAMILY 1 PROFILE DOMAIN-CONTAINING PROTEIN"/>
    <property type="match status" value="1"/>
</dbReference>
<keyword evidence="6" id="KW-0675">Receptor</keyword>
<evidence type="ECO:0000256" key="7">
    <source>
        <dbReference type="ARBA" id="ARBA00023224"/>
    </source>
</evidence>
<keyword evidence="7" id="KW-0807">Transducer</keyword>
<keyword evidence="3 8" id="KW-1133">Transmembrane helix</keyword>
<evidence type="ECO:0000256" key="8">
    <source>
        <dbReference type="SAM" id="Phobius"/>
    </source>
</evidence>
<comment type="caution">
    <text evidence="10">The sequence shown here is derived from an EMBL/GenBank/DDBJ whole genome shotgun (WGS) entry which is preliminary data.</text>
</comment>
<evidence type="ECO:0000256" key="3">
    <source>
        <dbReference type="ARBA" id="ARBA00022989"/>
    </source>
</evidence>
<feature type="transmembrane region" description="Helical" evidence="8">
    <location>
        <begin position="221"/>
        <end position="248"/>
    </location>
</feature>
<dbReference type="Gene3D" id="1.20.1070.10">
    <property type="entry name" value="Rhodopsin 7-helix transmembrane proteins"/>
    <property type="match status" value="1"/>
</dbReference>
<dbReference type="GO" id="GO:0005886">
    <property type="term" value="C:plasma membrane"/>
    <property type="evidence" value="ECO:0007669"/>
    <property type="project" value="TreeGrafter"/>
</dbReference>
<dbReference type="SUPFAM" id="SSF81321">
    <property type="entry name" value="Family A G protein-coupled receptor-like"/>
    <property type="match status" value="1"/>
</dbReference>
<feature type="transmembrane region" description="Helical" evidence="8">
    <location>
        <begin position="46"/>
        <end position="68"/>
    </location>
</feature>
<feature type="transmembrane region" description="Helical" evidence="8">
    <location>
        <begin position="88"/>
        <end position="107"/>
    </location>
</feature>
<dbReference type="PROSITE" id="PS50262">
    <property type="entry name" value="G_PROTEIN_RECEP_F1_2"/>
    <property type="match status" value="1"/>
</dbReference>
<evidence type="ECO:0000313" key="12">
    <source>
        <dbReference type="Proteomes" id="UP000663845"/>
    </source>
</evidence>
<sequence length="319" mass="37180">MTLTFIGQQITIYGGFFILVAGILGELFTIIVFLSLKTFRQNTSAFYLSIMSFVNIGQLVFGLFSRIMIYGFTIDWNSMSVAFCKVRLTIFLLCSLISYVCLCLAIIDQYLVTCNRIRWQQWSNIKTAYYLIIIFAFICCLFLVPYPIFLQHVTSPTTGMVTCTVTDQNMSIYRNFFITLFLTGYIPDFITVVFGILAYRNIQQIAYRIVPIVRRELDIQLTTMVFIQVLLNFLTNVPCVTMFAILYATTNINNAAILEILQFISTITILIFYTYFGSSFYIYMCVSERFRRQFVYVMTKIYFRRWRRQLAANNQVVPT</sequence>
<feature type="transmembrane region" description="Helical" evidence="8">
    <location>
        <begin position="128"/>
        <end position="149"/>
    </location>
</feature>
<accession>A0A813YYX6</accession>
<keyword evidence="2 8" id="KW-0812">Transmembrane</keyword>
<feature type="transmembrane region" description="Helical" evidence="8">
    <location>
        <begin position="260"/>
        <end position="283"/>
    </location>
</feature>